<evidence type="ECO:0000256" key="1">
    <source>
        <dbReference type="ARBA" id="ARBA00022723"/>
    </source>
</evidence>
<dbReference type="RefSeq" id="WP_125555411.1">
    <property type="nucleotide sequence ID" value="NZ_RBVX01000006.1"/>
</dbReference>
<dbReference type="InterPro" id="IPR016694">
    <property type="entry name" value="UCP017292"/>
</dbReference>
<dbReference type="InterPro" id="IPR008913">
    <property type="entry name" value="Znf_CHY"/>
</dbReference>
<evidence type="ECO:0000256" key="2">
    <source>
        <dbReference type="ARBA" id="ARBA00022771"/>
    </source>
</evidence>
<dbReference type="PANTHER" id="PTHR28082:SF1">
    <property type="entry name" value="HELPER OF TIM PROTEIN 13"/>
    <property type="match status" value="1"/>
</dbReference>
<dbReference type="InterPro" id="IPR037274">
    <property type="entry name" value="Znf_CHY_sf"/>
</dbReference>
<evidence type="ECO:0000259" key="4">
    <source>
        <dbReference type="PROSITE" id="PS51266"/>
    </source>
</evidence>
<dbReference type="PROSITE" id="PS51266">
    <property type="entry name" value="ZF_CHY"/>
    <property type="match status" value="1"/>
</dbReference>
<keyword evidence="6" id="KW-1185">Reference proteome</keyword>
<gene>
    <name evidence="5" type="ORF">D7Z54_08505</name>
</gene>
<dbReference type="Proteomes" id="UP000275076">
    <property type="component" value="Unassembled WGS sequence"/>
</dbReference>
<dbReference type="InterPro" id="IPR052604">
    <property type="entry name" value="Mito_Tim_assembly_helper"/>
</dbReference>
<name>A0A3R9WUC4_9BACI</name>
<dbReference type="GO" id="GO:0045041">
    <property type="term" value="P:protein import into mitochondrial intermembrane space"/>
    <property type="evidence" value="ECO:0007669"/>
    <property type="project" value="TreeGrafter"/>
</dbReference>
<dbReference type="PIRSF" id="PIRSF017292">
    <property type="entry name" value="UCP017292_Znf_CHY"/>
    <property type="match status" value="1"/>
</dbReference>
<comment type="caution">
    <text evidence="5">The sequence shown here is derived from an EMBL/GenBank/DDBJ whole genome shotgun (WGS) entry which is preliminary data.</text>
</comment>
<dbReference type="Pfam" id="PF05495">
    <property type="entry name" value="zf-CHY"/>
    <property type="match status" value="1"/>
</dbReference>
<evidence type="ECO:0000313" key="5">
    <source>
        <dbReference type="EMBL" id="RSL33728.1"/>
    </source>
</evidence>
<keyword evidence="1" id="KW-0479">Metal-binding</keyword>
<feature type="domain" description="CHY-type" evidence="4">
    <location>
        <begin position="14"/>
        <end position="95"/>
    </location>
</feature>
<dbReference type="SUPFAM" id="SSF161219">
    <property type="entry name" value="CHY zinc finger-like"/>
    <property type="match status" value="1"/>
</dbReference>
<keyword evidence="3" id="KW-0862">Zinc</keyword>
<sequence>MKREINGTPIYGISLDTNSRCVHYQQPNDIISIRFFCCGDYYCCFKCHEKLAHHKAEQWPKEMFNHKAILCGFCGTHITVHDYLESGYLCPSCNASFNPGCRNHYHLYFQQ</sequence>
<dbReference type="OrthoDB" id="882119at2"/>
<reference evidence="5 6" key="1">
    <citation type="submission" date="2018-10" db="EMBL/GenBank/DDBJ databases">
        <title>Draft genome sequence of Bacillus salarius IM0101, isolated from a hypersaline soil in Inner Mongolia, China.</title>
        <authorList>
            <person name="Yamprayoonswat W."/>
            <person name="Boonvisut S."/>
            <person name="Jumpathong W."/>
            <person name="Sittihan S."/>
            <person name="Ruangsuj P."/>
            <person name="Wanthongcharoen S."/>
            <person name="Thongpramul N."/>
            <person name="Pimmason S."/>
            <person name="Yu B."/>
            <person name="Yasawong M."/>
        </authorList>
    </citation>
    <scope>NUCLEOTIDE SEQUENCE [LARGE SCALE GENOMIC DNA]</scope>
    <source>
        <strain evidence="5 6">IM0101</strain>
    </source>
</reference>
<dbReference type="EMBL" id="RBVX01000006">
    <property type="protein sequence ID" value="RSL33728.1"/>
    <property type="molecule type" value="Genomic_DNA"/>
</dbReference>
<dbReference type="PANTHER" id="PTHR28082">
    <property type="entry name" value="ZINC FINGER PROTEIN"/>
    <property type="match status" value="1"/>
</dbReference>
<evidence type="ECO:0000256" key="3">
    <source>
        <dbReference type="ARBA" id="ARBA00022833"/>
    </source>
</evidence>
<protein>
    <recommendedName>
        <fullName evidence="4">CHY-type domain-containing protein</fullName>
    </recommendedName>
</protein>
<evidence type="ECO:0000313" key="6">
    <source>
        <dbReference type="Proteomes" id="UP000275076"/>
    </source>
</evidence>
<dbReference type="GO" id="GO:0008270">
    <property type="term" value="F:zinc ion binding"/>
    <property type="evidence" value="ECO:0007669"/>
    <property type="project" value="UniProtKB-KW"/>
</dbReference>
<dbReference type="AlphaFoldDB" id="A0A3R9WUC4"/>
<proteinExistence type="predicted"/>
<accession>A0A3R9WUC4</accession>
<keyword evidence="2" id="KW-0863">Zinc-finger</keyword>
<organism evidence="5 6">
    <name type="scientific">Salibacterium salarium</name>
    <dbReference type="NCBI Taxonomy" id="284579"/>
    <lineage>
        <taxon>Bacteria</taxon>
        <taxon>Bacillati</taxon>
        <taxon>Bacillota</taxon>
        <taxon>Bacilli</taxon>
        <taxon>Bacillales</taxon>
        <taxon>Bacillaceae</taxon>
    </lineage>
</organism>